<keyword evidence="2" id="KW-1185">Reference proteome</keyword>
<dbReference type="Proteomes" id="UP000193144">
    <property type="component" value="Unassembled WGS sequence"/>
</dbReference>
<dbReference type="AlphaFoldDB" id="A0A1Y1ZWH8"/>
<accession>A0A1Y1ZWH8</accession>
<dbReference type="OrthoDB" id="2364174at2759"/>
<reference evidence="1 2" key="1">
    <citation type="submission" date="2016-07" db="EMBL/GenBank/DDBJ databases">
        <title>Pervasive Adenine N6-methylation of Active Genes in Fungi.</title>
        <authorList>
            <consortium name="DOE Joint Genome Institute"/>
            <person name="Mondo S.J."/>
            <person name="Dannebaum R.O."/>
            <person name="Kuo R.C."/>
            <person name="Labutti K."/>
            <person name="Haridas S."/>
            <person name="Kuo A."/>
            <person name="Salamov A."/>
            <person name="Ahrendt S.R."/>
            <person name="Lipzen A."/>
            <person name="Sullivan W."/>
            <person name="Andreopoulos W.B."/>
            <person name="Clum A."/>
            <person name="Lindquist E."/>
            <person name="Daum C."/>
            <person name="Ramamoorthy G.K."/>
            <person name="Gryganskyi A."/>
            <person name="Culley D."/>
            <person name="Magnuson J.K."/>
            <person name="James T.Y."/>
            <person name="O'Malley M.A."/>
            <person name="Stajich J.E."/>
            <person name="Spatafora J.W."/>
            <person name="Visel A."/>
            <person name="Grigoriev I.V."/>
        </authorList>
    </citation>
    <scope>NUCLEOTIDE SEQUENCE [LARGE SCALE GENOMIC DNA]</scope>
    <source>
        <strain evidence="1 2">CBS 115471</strain>
    </source>
</reference>
<gene>
    <name evidence="1" type="ORF">BCR34DRAFT_585744</name>
</gene>
<name>A0A1Y1ZWH8_9PLEO</name>
<organism evidence="1 2">
    <name type="scientific">Clohesyomyces aquaticus</name>
    <dbReference type="NCBI Taxonomy" id="1231657"/>
    <lineage>
        <taxon>Eukaryota</taxon>
        <taxon>Fungi</taxon>
        <taxon>Dikarya</taxon>
        <taxon>Ascomycota</taxon>
        <taxon>Pezizomycotina</taxon>
        <taxon>Dothideomycetes</taxon>
        <taxon>Pleosporomycetidae</taxon>
        <taxon>Pleosporales</taxon>
        <taxon>Lindgomycetaceae</taxon>
        <taxon>Clohesyomyces</taxon>
    </lineage>
</organism>
<proteinExistence type="predicted"/>
<sequence>MPTVIPPADKLPLIARKNLRDTWEPKKPELEAELSQVMGVPWKLDINPNAIWVYAQADSWESKNIGTRIISYLESAILSIKTWFEPGNHGDGGREEMNKVCSKHALTIAMDESGKIRTCGCDVKDGVLRILFNEKYLGMDHYSALSDLERALSDAADTSLPLSYAARISIQKYWETSETDIEARISKALQNPAIKLTPNFEEVYAALKAEPAVTKNDGWDANIGGAMREYFERFAWHLEDKKFGEDEMLREGFEEVVPEGEIKFRIVKELAPGGHICQSVIEDGILYMQSTAKYFGYDSSNVGTNIIDLL</sequence>
<evidence type="ECO:0000313" key="1">
    <source>
        <dbReference type="EMBL" id="ORY14574.1"/>
    </source>
</evidence>
<protein>
    <submittedName>
        <fullName evidence="1">Uncharacterized protein</fullName>
    </submittedName>
</protein>
<dbReference type="STRING" id="1231657.A0A1Y1ZWH8"/>
<dbReference type="EMBL" id="MCFA01000032">
    <property type="protein sequence ID" value="ORY14574.1"/>
    <property type="molecule type" value="Genomic_DNA"/>
</dbReference>
<evidence type="ECO:0000313" key="2">
    <source>
        <dbReference type="Proteomes" id="UP000193144"/>
    </source>
</evidence>
<comment type="caution">
    <text evidence="1">The sequence shown here is derived from an EMBL/GenBank/DDBJ whole genome shotgun (WGS) entry which is preliminary data.</text>
</comment>